<evidence type="ECO:0000313" key="8">
    <source>
        <dbReference type="EMBL" id="SNT11086.1"/>
    </source>
</evidence>
<dbReference type="Proteomes" id="UP000198415">
    <property type="component" value="Unassembled WGS sequence"/>
</dbReference>
<dbReference type="GO" id="GO:0043041">
    <property type="term" value="P:amino acid activation for nonribosomal peptide biosynthetic process"/>
    <property type="evidence" value="ECO:0007669"/>
    <property type="project" value="TreeGrafter"/>
</dbReference>
<feature type="transmembrane region" description="Helical" evidence="6">
    <location>
        <begin position="1460"/>
        <end position="1479"/>
    </location>
</feature>
<dbReference type="InterPro" id="IPR020806">
    <property type="entry name" value="PKS_PP-bd"/>
</dbReference>
<dbReference type="InterPro" id="IPR045851">
    <property type="entry name" value="AMP-bd_C_sf"/>
</dbReference>
<dbReference type="InterPro" id="IPR029058">
    <property type="entry name" value="AB_hydrolase_fold"/>
</dbReference>
<dbReference type="GO" id="GO:0003824">
    <property type="term" value="F:catalytic activity"/>
    <property type="evidence" value="ECO:0007669"/>
    <property type="project" value="InterPro"/>
</dbReference>
<protein>
    <submittedName>
        <fullName evidence="8">Amino acid adenylation domain-containing protein</fullName>
    </submittedName>
</protein>
<feature type="transmembrane region" description="Helical" evidence="6">
    <location>
        <begin position="1663"/>
        <end position="1686"/>
    </location>
</feature>
<feature type="region of interest" description="Disordered" evidence="5">
    <location>
        <begin position="1801"/>
        <end position="1831"/>
    </location>
</feature>
<dbReference type="InterPro" id="IPR006162">
    <property type="entry name" value="Ppantetheine_attach_site"/>
</dbReference>
<dbReference type="Pfam" id="PF00668">
    <property type="entry name" value="Condensation"/>
    <property type="match status" value="1"/>
</dbReference>
<evidence type="ECO:0000256" key="5">
    <source>
        <dbReference type="SAM" id="MobiDB-lite"/>
    </source>
</evidence>
<keyword evidence="3" id="KW-0596">Phosphopantetheine</keyword>
<feature type="transmembrane region" description="Helical" evidence="6">
    <location>
        <begin position="1609"/>
        <end position="1628"/>
    </location>
</feature>
<comment type="cofactor">
    <cofactor evidence="1">
        <name>pantetheine 4'-phosphate</name>
        <dbReference type="ChEBI" id="CHEBI:47942"/>
    </cofactor>
</comment>
<reference evidence="8 9" key="1">
    <citation type="submission" date="2017-06" db="EMBL/GenBank/DDBJ databases">
        <authorList>
            <person name="Kim H.J."/>
            <person name="Triplett B.A."/>
        </authorList>
    </citation>
    <scope>NUCLEOTIDE SEQUENCE [LARGE SCALE GENOMIC DNA]</scope>
    <source>
        <strain evidence="8 9">DSM 43151</strain>
    </source>
</reference>
<dbReference type="PROSITE" id="PS00012">
    <property type="entry name" value="PHOSPHOPANTETHEINE"/>
    <property type="match status" value="1"/>
</dbReference>
<dbReference type="SUPFAM" id="SSF103473">
    <property type="entry name" value="MFS general substrate transporter"/>
    <property type="match status" value="1"/>
</dbReference>
<dbReference type="InterPro" id="IPR023213">
    <property type="entry name" value="CAT-like_dom_sf"/>
</dbReference>
<dbReference type="SUPFAM" id="SSF52777">
    <property type="entry name" value="CoA-dependent acyltransferases"/>
    <property type="match status" value="2"/>
</dbReference>
<keyword evidence="6" id="KW-0812">Transmembrane</keyword>
<dbReference type="GO" id="GO:0005829">
    <property type="term" value="C:cytosol"/>
    <property type="evidence" value="ECO:0007669"/>
    <property type="project" value="TreeGrafter"/>
</dbReference>
<evidence type="ECO:0000259" key="7">
    <source>
        <dbReference type="PROSITE" id="PS50075"/>
    </source>
</evidence>
<evidence type="ECO:0000256" key="4">
    <source>
        <dbReference type="ARBA" id="ARBA00022553"/>
    </source>
</evidence>
<proteinExistence type="inferred from homology"/>
<dbReference type="Gene3D" id="3.40.50.1820">
    <property type="entry name" value="alpha/beta hydrolase"/>
    <property type="match status" value="1"/>
</dbReference>
<dbReference type="FunFam" id="3.40.50.980:FF:000002">
    <property type="entry name" value="Enterobactin synthetase component F"/>
    <property type="match status" value="1"/>
</dbReference>
<dbReference type="Gene3D" id="2.30.38.10">
    <property type="entry name" value="Luciferase, Domain 3"/>
    <property type="match status" value="1"/>
</dbReference>
<dbReference type="InterPro" id="IPR036259">
    <property type="entry name" value="MFS_trans_sf"/>
</dbReference>
<gene>
    <name evidence="8" type="ORF">SAMN06264365_14021</name>
</gene>
<feature type="transmembrane region" description="Helical" evidence="6">
    <location>
        <begin position="1390"/>
        <end position="1420"/>
    </location>
</feature>
<dbReference type="Pfam" id="PF13193">
    <property type="entry name" value="AMP-binding_C"/>
    <property type="match status" value="1"/>
</dbReference>
<accession>A0A239JYJ6</accession>
<dbReference type="FunFam" id="3.30.300.30:FF:000010">
    <property type="entry name" value="Enterobactin synthetase component F"/>
    <property type="match status" value="1"/>
</dbReference>
<feature type="transmembrane region" description="Helical" evidence="6">
    <location>
        <begin position="1698"/>
        <end position="1720"/>
    </location>
</feature>
<sequence>MTEQLSAETQSLLAQRLRRRPRATSPGIPRRTEADPPLSYAQERLWFMEQYAPGTRAYTIPVVRRIRGPLDPSAVRAALGHLVARHEALRTSFPATDDGRPRAALAAHAEPVLRVVSAADEQQAQALVDDELARPVDPAGAPMLRGLLIRVAPEQHILALAIHHLACDGWSAELLLGELLALVGGQAPAAEPAVRYGDFAAWQRAERTGESARRDLAYWLPRLAGVPALQLVTDHPRPARQTFAGAQHHVGVDAAIMRRLAALAHDRAATPYMVLLAAFQVLLGRISGQRDFAVGTPVAGRHRPELEDVVGVFVNTLAMRAELHGDPTFGQLLDRVRASALDAFAHQELPFEQLVTALDPARDVSRPPVFQVLFALQNYGPAVPNPGALTVEGHPVGNFATRFELELYVDEGTDGWHCQFIYNPDLFQPASIEALAANLQALLAAVSRDPDTPLSRLSWLDDSAQAAALAASRGPVVELPAQRTLHALVEAGLADAPDRTAVTAPEGSLTRGELAARANRIAHRLRQVGAGPGAIVAVHAERSLDLIAALVGVLKSGAAYLPLDPDYPPQRLQYMLADSGAAVLLTQRRLAPPEPDGATVLHLDDADAWAHQPATDPAPLAGPHDGAYAIYTSGSTGRPKGTLVSHQAICNRLHWMQRTYRIGEHDAVLQKTPASFDVSVWEFFWPLIAGARLVLARPGGHKDPGYLRDVIAAERITTAHFVPSMLGAFLTESDIERCTSLRRVICSGEELPPALAARLHERLGVEVHNLYGPTEAAVDVSAWPCPPEECAGVARLPIGTPIQNISLYVLDEHQRMQPVGVPGQLFIAGVGLAHGYLGRPAATAGSFRPDPYGPPGSRMYATGDLARRRADGALEFLGRIDCQIKLRGIRIEPGEIEAALTALPGVAEAAVVVREDRPGDQRLVGYLTGAPQDSTALRAALKRSLPDHLVPSAFVHLGALPLGPSGKLDRAALPAPQRSVGAATEAAPRTPTEVAMAQVWQEVLGLDRVGLDDGFFDLGGHSLLAIQVVARLRARVGAGISVMDLFQHPTVRELATLAEAGPDRPRHLLHELTRTDAGRSADLTLVCVPYGGGSAVVYQPLADALPAGHRLFAMTIPGHDLGADDAAIPFDELIDRCVTEILDRIDGPIALYGHCGVGSAVAVELARRLEASGRSLEAVYIGAIFPFARPASRTMRLLSKLARREGLTGNRVYENWLRGLGLEMAELDQEQAHRIIRNMRQDSDVAEQRFTTMLHEGIDRIAAPVVSVVGDRDPATEFATERFREWHFLSHRAALVVLDEAGHFYLKYRAEELAQIVTTVHPALDDAAAAGRQARRPERTWWLAGDSTAERASATATPEVAPSMGRFLAVAAGQLVSITGSALTEFAIPIWIYLTTGSLAQFALFTVLGLVPGLLLAPVAGAIVDRTSRKRVLLAADCAAGGTQVALALLLAGGNLQVSYIYALVTVLSVALTFQRLAYGSAIPQLVPKHYLGHANGIVQMINGGAAVMAPLLAMALMAAIGLGGILLLDIAGYAVAIVVTALVRFPATAAWQRRESLAAEIRAGLRYSWDHRGLRAMLLFFAVLNIFLSPLFILITPLTMSFGGMAEAGQVAVCGGLGAVAGGLLMGMWGGPRRLRMRGMLAAAMVLATCCVIPGLRPSLWVVGAGVFAMSFALNVMNGIYFTTVQVKVAQRYHGRVFALNTVISWSTLPLGFGVVAPVGSQLFEPLMADDGPLAGTVGRLLGTGEGRGTALMYVVFAGVMALIVVLARRTRTLRTFDHEVADAPPDDLVGLEIIQRARQAAGPDSTAEHAVTRRGDGTPSPENREVQRV</sequence>
<feature type="transmembrane region" description="Helical" evidence="6">
    <location>
        <begin position="1520"/>
        <end position="1544"/>
    </location>
</feature>
<dbReference type="Pfam" id="PF00501">
    <property type="entry name" value="AMP-binding"/>
    <property type="match status" value="1"/>
</dbReference>
<dbReference type="FunFam" id="2.30.38.10:FF:000001">
    <property type="entry name" value="Non-ribosomal peptide synthetase PvdI"/>
    <property type="match status" value="1"/>
</dbReference>
<dbReference type="InterPro" id="IPR001031">
    <property type="entry name" value="Thioesterase"/>
</dbReference>
<dbReference type="InterPro" id="IPR036736">
    <property type="entry name" value="ACP-like_sf"/>
</dbReference>
<feature type="transmembrane region" description="Helical" evidence="6">
    <location>
        <begin position="1491"/>
        <end position="1514"/>
    </location>
</feature>
<dbReference type="NCBIfam" id="TIGR01733">
    <property type="entry name" value="AA-adenyl-dom"/>
    <property type="match status" value="1"/>
</dbReference>
<dbReference type="InterPro" id="IPR001242">
    <property type="entry name" value="Condensation_dom"/>
</dbReference>
<name>A0A239JYJ6_9ACTN</name>
<dbReference type="GO" id="GO:0031177">
    <property type="term" value="F:phosphopantetheine binding"/>
    <property type="evidence" value="ECO:0007669"/>
    <property type="project" value="InterPro"/>
</dbReference>
<feature type="region of interest" description="Disordered" evidence="5">
    <location>
        <begin position="1"/>
        <end position="35"/>
    </location>
</feature>
<feature type="transmembrane region" description="Helical" evidence="6">
    <location>
        <begin position="1577"/>
        <end position="1597"/>
    </location>
</feature>
<dbReference type="InterPro" id="IPR011701">
    <property type="entry name" value="MFS"/>
</dbReference>
<dbReference type="FunFam" id="3.40.50.980:FF:000001">
    <property type="entry name" value="Non-ribosomal peptide synthetase"/>
    <property type="match status" value="1"/>
</dbReference>
<dbReference type="CDD" id="cd06173">
    <property type="entry name" value="MFS_MefA_like"/>
    <property type="match status" value="1"/>
</dbReference>
<evidence type="ECO:0000256" key="3">
    <source>
        <dbReference type="ARBA" id="ARBA00022450"/>
    </source>
</evidence>
<dbReference type="CDD" id="cd17646">
    <property type="entry name" value="A_NRPS_AB3403-like"/>
    <property type="match status" value="1"/>
</dbReference>
<dbReference type="FunFam" id="1.10.1200.10:FF:000005">
    <property type="entry name" value="Nonribosomal peptide synthetase 1"/>
    <property type="match status" value="1"/>
</dbReference>
<dbReference type="SUPFAM" id="SSF53474">
    <property type="entry name" value="alpha/beta-Hydrolases"/>
    <property type="match status" value="1"/>
</dbReference>
<comment type="similarity">
    <text evidence="2">Belongs to the ATP-dependent AMP-binding enzyme family.</text>
</comment>
<dbReference type="PANTHER" id="PTHR45527">
    <property type="entry name" value="NONRIBOSOMAL PEPTIDE SYNTHETASE"/>
    <property type="match status" value="1"/>
</dbReference>
<dbReference type="Gene3D" id="3.30.300.30">
    <property type="match status" value="1"/>
</dbReference>
<keyword evidence="6" id="KW-1133">Transmembrane helix</keyword>
<dbReference type="Pfam" id="PF00975">
    <property type="entry name" value="Thioesterase"/>
    <property type="match status" value="1"/>
</dbReference>
<feature type="transmembrane region" description="Helical" evidence="6">
    <location>
        <begin position="1752"/>
        <end position="1769"/>
    </location>
</feature>
<dbReference type="SMART" id="SM00823">
    <property type="entry name" value="PKS_PP"/>
    <property type="match status" value="1"/>
</dbReference>
<dbReference type="Gene3D" id="3.40.50.980">
    <property type="match status" value="2"/>
</dbReference>
<dbReference type="OrthoDB" id="2472181at2"/>
<feature type="compositionally biased region" description="Basic and acidic residues" evidence="5">
    <location>
        <begin position="1808"/>
        <end position="1831"/>
    </location>
</feature>
<keyword evidence="9" id="KW-1185">Reference proteome</keyword>
<feature type="transmembrane region" description="Helical" evidence="6">
    <location>
        <begin position="1432"/>
        <end position="1454"/>
    </location>
</feature>
<dbReference type="InterPro" id="IPR025110">
    <property type="entry name" value="AMP-bd_C"/>
</dbReference>
<dbReference type="SUPFAM" id="SSF56801">
    <property type="entry name" value="Acetyl-CoA synthetase-like"/>
    <property type="match status" value="1"/>
</dbReference>
<dbReference type="PANTHER" id="PTHR45527:SF1">
    <property type="entry name" value="FATTY ACID SYNTHASE"/>
    <property type="match status" value="1"/>
</dbReference>
<dbReference type="FunFam" id="3.40.50.12780:FF:000012">
    <property type="entry name" value="Non-ribosomal peptide synthetase"/>
    <property type="match status" value="1"/>
</dbReference>
<feature type="transmembrane region" description="Helical" evidence="6">
    <location>
        <begin position="1640"/>
        <end position="1657"/>
    </location>
</feature>
<dbReference type="Gene3D" id="3.30.559.30">
    <property type="entry name" value="Nonribosomal peptide synthetase, condensation domain"/>
    <property type="match status" value="1"/>
</dbReference>
<dbReference type="Pfam" id="PF07690">
    <property type="entry name" value="MFS_1"/>
    <property type="match status" value="1"/>
</dbReference>
<organism evidence="8 9">
    <name type="scientific">Actinoplanes regularis</name>
    <dbReference type="NCBI Taxonomy" id="52697"/>
    <lineage>
        <taxon>Bacteria</taxon>
        <taxon>Bacillati</taxon>
        <taxon>Actinomycetota</taxon>
        <taxon>Actinomycetes</taxon>
        <taxon>Micromonosporales</taxon>
        <taxon>Micromonosporaceae</taxon>
        <taxon>Actinoplanes</taxon>
    </lineage>
</organism>
<dbReference type="InterPro" id="IPR010071">
    <property type="entry name" value="AA_adenyl_dom"/>
</dbReference>
<dbReference type="RefSeq" id="WP_089299167.1">
    <property type="nucleotide sequence ID" value="NZ_BOMU01000134.1"/>
</dbReference>
<feature type="domain" description="Carrier" evidence="7">
    <location>
        <begin position="987"/>
        <end position="1062"/>
    </location>
</feature>
<keyword evidence="4" id="KW-0597">Phosphoprotein</keyword>
<evidence type="ECO:0000313" key="9">
    <source>
        <dbReference type="Proteomes" id="UP000198415"/>
    </source>
</evidence>
<dbReference type="GO" id="GO:0008610">
    <property type="term" value="P:lipid biosynthetic process"/>
    <property type="evidence" value="ECO:0007669"/>
    <property type="project" value="UniProtKB-ARBA"/>
</dbReference>
<dbReference type="EMBL" id="FZNR01000040">
    <property type="protein sequence ID" value="SNT11086.1"/>
    <property type="molecule type" value="Genomic_DNA"/>
</dbReference>
<evidence type="ECO:0000256" key="6">
    <source>
        <dbReference type="SAM" id="Phobius"/>
    </source>
</evidence>
<dbReference type="InterPro" id="IPR000873">
    <property type="entry name" value="AMP-dep_synth/lig_dom"/>
</dbReference>
<dbReference type="Gene3D" id="3.30.559.10">
    <property type="entry name" value="Chloramphenicol acetyltransferase-like domain"/>
    <property type="match status" value="1"/>
</dbReference>
<evidence type="ECO:0000256" key="1">
    <source>
        <dbReference type="ARBA" id="ARBA00001957"/>
    </source>
</evidence>
<dbReference type="InterPro" id="IPR009081">
    <property type="entry name" value="PP-bd_ACP"/>
</dbReference>
<dbReference type="GO" id="GO:0044550">
    <property type="term" value="P:secondary metabolite biosynthetic process"/>
    <property type="evidence" value="ECO:0007669"/>
    <property type="project" value="UniProtKB-ARBA"/>
</dbReference>
<keyword evidence="6" id="KW-0472">Membrane</keyword>
<dbReference type="Gene3D" id="1.10.1200.10">
    <property type="entry name" value="ACP-like"/>
    <property type="match status" value="1"/>
</dbReference>
<dbReference type="CDD" id="cd19531">
    <property type="entry name" value="LCL_NRPS-like"/>
    <property type="match status" value="1"/>
</dbReference>
<dbReference type="GO" id="GO:0022857">
    <property type="term" value="F:transmembrane transporter activity"/>
    <property type="evidence" value="ECO:0007669"/>
    <property type="project" value="InterPro"/>
</dbReference>
<evidence type="ECO:0000256" key="2">
    <source>
        <dbReference type="ARBA" id="ARBA00006432"/>
    </source>
</evidence>
<dbReference type="PROSITE" id="PS50075">
    <property type="entry name" value="CARRIER"/>
    <property type="match status" value="1"/>
</dbReference>
<dbReference type="Gene3D" id="1.20.1250.20">
    <property type="entry name" value="MFS general substrate transporter like domains"/>
    <property type="match status" value="1"/>
</dbReference>
<dbReference type="Pfam" id="PF00550">
    <property type="entry name" value="PP-binding"/>
    <property type="match status" value="1"/>
</dbReference>